<keyword evidence="3" id="KW-1185">Reference proteome</keyword>
<comment type="caution">
    <text evidence="2">The sequence shown here is derived from an EMBL/GenBank/DDBJ whole genome shotgun (WGS) entry which is preliminary data.</text>
</comment>
<accession>A0A2P7QE60</accession>
<sequence length="83" mass="9154">MKPAKELIGSLRRRAERYRTMSDATALEGRRILLRLIAGAYEQEAVRLAQGVAARSENERACGSVDVARGGPRSQPESREQDA</sequence>
<reference evidence="2 3" key="1">
    <citation type="submission" date="2018-03" db="EMBL/GenBank/DDBJ databases">
        <title>The draft genome of Sphingosinicella sp. GL-C-18.</title>
        <authorList>
            <person name="Liu L."/>
            <person name="Li L."/>
            <person name="Liang L."/>
            <person name="Zhang X."/>
            <person name="Wang T."/>
        </authorList>
    </citation>
    <scope>NUCLEOTIDE SEQUENCE [LARGE SCALE GENOMIC DNA]</scope>
    <source>
        <strain evidence="2 3">GL-C-18</strain>
    </source>
</reference>
<gene>
    <name evidence="2" type="ORF">C7I55_27210</name>
</gene>
<dbReference type="Proteomes" id="UP000241167">
    <property type="component" value="Unassembled WGS sequence"/>
</dbReference>
<proteinExistence type="predicted"/>
<dbReference type="EMBL" id="PXYI01000017">
    <property type="protein sequence ID" value="PSJ36215.1"/>
    <property type="molecule type" value="Genomic_DNA"/>
</dbReference>
<name>A0A2P7QE60_9SPHN</name>
<evidence type="ECO:0000256" key="1">
    <source>
        <dbReference type="SAM" id="MobiDB-lite"/>
    </source>
</evidence>
<evidence type="ECO:0000313" key="2">
    <source>
        <dbReference type="EMBL" id="PSJ36215.1"/>
    </source>
</evidence>
<evidence type="ECO:0000313" key="3">
    <source>
        <dbReference type="Proteomes" id="UP000241167"/>
    </source>
</evidence>
<protein>
    <submittedName>
        <fullName evidence="2">Uncharacterized protein</fullName>
    </submittedName>
</protein>
<feature type="region of interest" description="Disordered" evidence="1">
    <location>
        <begin position="59"/>
        <end position="83"/>
    </location>
</feature>
<organism evidence="2 3">
    <name type="scientific">Allosphingosinicella deserti</name>
    <dbReference type="NCBI Taxonomy" id="2116704"/>
    <lineage>
        <taxon>Bacteria</taxon>
        <taxon>Pseudomonadati</taxon>
        <taxon>Pseudomonadota</taxon>
        <taxon>Alphaproteobacteria</taxon>
        <taxon>Sphingomonadales</taxon>
        <taxon>Sphingomonadaceae</taxon>
        <taxon>Allosphingosinicella</taxon>
    </lineage>
</organism>
<dbReference type="AlphaFoldDB" id="A0A2P7QE60"/>